<name>A0AAP0BSB0_9ASPA</name>
<evidence type="ECO:0000313" key="2">
    <source>
        <dbReference type="Proteomes" id="UP001418222"/>
    </source>
</evidence>
<dbReference type="PANTHER" id="PTHR33265:SF26">
    <property type="entry name" value="OS06G0554600 PROTEIN"/>
    <property type="match status" value="1"/>
</dbReference>
<reference evidence="1 2" key="1">
    <citation type="journal article" date="2022" name="Nat. Plants">
        <title>Genomes of leafy and leafless Platanthera orchids illuminate the evolution of mycoheterotrophy.</title>
        <authorList>
            <person name="Li M.H."/>
            <person name="Liu K.W."/>
            <person name="Li Z."/>
            <person name="Lu H.C."/>
            <person name="Ye Q.L."/>
            <person name="Zhang D."/>
            <person name="Wang J.Y."/>
            <person name="Li Y.F."/>
            <person name="Zhong Z.M."/>
            <person name="Liu X."/>
            <person name="Yu X."/>
            <person name="Liu D.K."/>
            <person name="Tu X.D."/>
            <person name="Liu B."/>
            <person name="Hao Y."/>
            <person name="Liao X.Y."/>
            <person name="Jiang Y.T."/>
            <person name="Sun W.H."/>
            <person name="Chen J."/>
            <person name="Chen Y.Q."/>
            <person name="Ai Y."/>
            <person name="Zhai J.W."/>
            <person name="Wu S.S."/>
            <person name="Zhou Z."/>
            <person name="Hsiao Y.Y."/>
            <person name="Wu W.L."/>
            <person name="Chen Y.Y."/>
            <person name="Lin Y.F."/>
            <person name="Hsu J.L."/>
            <person name="Li C.Y."/>
            <person name="Wang Z.W."/>
            <person name="Zhao X."/>
            <person name="Zhong W.Y."/>
            <person name="Ma X.K."/>
            <person name="Ma L."/>
            <person name="Huang J."/>
            <person name="Chen G.Z."/>
            <person name="Huang M.Z."/>
            <person name="Huang L."/>
            <person name="Peng D.H."/>
            <person name="Luo Y.B."/>
            <person name="Zou S.Q."/>
            <person name="Chen S.P."/>
            <person name="Lan S."/>
            <person name="Tsai W.C."/>
            <person name="Van de Peer Y."/>
            <person name="Liu Z.J."/>
        </authorList>
    </citation>
    <scope>NUCLEOTIDE SEQUENCE [LARGE SCALE GENOMIC DNA]</scope>
    <source>
        <strain evidence="1">Lor287</strain>
    </source>
</reference>
<dbReference type="PANTHER" id="PTHR33265">
    <property type="entry name" value="AVR9/CF-9 RAPIDLY ELICITED PROTEIN-RELATED"/>
    <property type="match status" value="1"/>
</dbReference>
<gene>
    <name evidence="1" type="ORF">KSP39_PZI005545</name>
</gene>
<evidence type="ECO:0008006" key="3">
    <source>
        <dbReference type="Google" id="ProtNLM"/>
    </source>
</evidence>
<protein>
    <recommendedName>
        <fullName evidence="3">Avr9/Cf-9 rapidly elicited protein 146</fullName>
    </recommendedName>
</protein>
<dbReference type="Proteomes" id="UP001418222">
    <property type="component" value="Unassembled WGS sequence"/>
</dbReference>
<dbReference type="AlphaFoldDB" id="A0AAP0BSB0"/>
<dbReference type="Pfam" id="PF05553">
    <property type="entry name" value="DUF761"/>
    <property type="match status" value="1"/>
</dbReference>
<keyword evidence="2" id="KW-1185">Reference proteome</keyword>
<accession>A0AAP0BSB0</accession>
<dbReference type="EMBL" id="JBBWWQ010000004">
    <property type="protein sequence ID" value="KAK8949230.1"/>
    <property type="molecule type" value="Genomic_DNA"/>
</dbReference>
<sequence length="215" mass="24122">MEANAPPKTTAKRVWHIVRAVFLMLREGLAKTHLFSDLHLHLLFRQGKLAGKSLRSILSHHHHHSSAYGGAAAAAAAFSCRYMDPDAAIIAPREVEFSCSSTPFYAAASRRRTHHGSGRGRRRRLHGGYEYDAAAIARAFEILDSVPDSGEIAEEMPTPVPSLLLTPASVRPLRVSDSPFPVKETEETDEAEDLKAEEFIQRFYEQLRRQHVRTW</sequence>
<proteinExistence type="predicted"/>
<organism evidence="1 2">
    <name type="scientific">Platanthera zijinensis</name>
    <dbReference type="NCBI Taxonomy" id="2320716"/>
    <lineage>
        <taxon>Eukaryota</taxon>
        <taxon>Viridiplantae</taxon>
        <taxon>Streptophyta</taxon>
        <taxon>Embryophyta</taxon>
        <taxon>Tracheophyta</taxon>
        <taxon>Spermatophyta</taxon>
        <taxon>Magnoliopsida</taxon>
        <taxon>Liliopsida</taxon>
        <taxon>Asparagales</taxon>
        <taxon>Orchidaceae</taxon>
        <taxon>Orchidoideae</taxon>
        <taxon>Orchideae</taxon>
        <taxon>Orchidinae</taxon>
        <taxon>Platanthera</taxon>
    </lineage>
</organism>
<dbReference type="InterPro" id="IPR008480">
    <property type="entry name" value="DUF761_pln"/>
</dbReference>
<evidence type="ECO:0000313" key="1">
    <source>
        <dbReference type="EMBL" id="KAK8949230.1"/>
    </source>
</evidence>
<comment type="caution">
    <text evidence="1">The sequence shown here is derived from an EMBL/GenBank/DDBJ whole genome shotgun (WGS) entry which is preliminary data.</text>
</comment>